<evidence type="ECO:0008006" key="13">
    <source>
        <dbReference type="Google" id="ProtNLM"/>
    </source>
</evidence>
<dbReference type="Pfam" id="PF12796">
    <property type="entry name" value="Ank_2"/>
    <property type="match status" value="3"/>
</dbReference>
<dbReference type="Pfam" id="PF24883">
    <property type="entry name" value="NPHP3_N"/>
    <property type="match status" value="1"/>
</dbReference>
<evidence type="ECO:0000313" key="12">
    <source>
        <dbReference type="Proteomes" id="UP000620124"/>
    </source>
</evidence>
<dbReference type="InterPro" id="IPR027417">
    <property type="entry name" value="P-loop_NTPase"/>
</dbReference>
<keyword evidence="4 6" id="KW-0040">ANK repeat</keyword>
<dbReference type="InterPro" id="IPR036770">
    <property type="entry name" value="Ankyrin_rpt-contain_sf"/>
</dbReference>
<evidence type="ECO:0000256" key="6">
    <source>
        <dbReference type="PROSITE-ProRule" id="PRU00023"/>
    </source>
</evidence>
<dbReference type="Proteomes" id="UP000620124">
    <property type="component" value="Unassembled WGS sequence"/>
</dbReference>
<name>A0A8H6XEY6_9AGAR</name>
<dbReference type="PANTHER" id="PTHR24171">
    <property type="entry name" value="ANKYRIN REPEAT DOMAIN-CONTAINING PROTEIN 39-RELATED"/>
    <property type="match status" value="1"/>
</dbReference>
<feature type="repeat" description="ANK" evidence="6">
    <location>
        <begin position="597"/>
        <end position="629"/>
    </location>
</feature>
<dbReference type="Gene3D" id="3.40.50.300">
    <property type="entry name" value="P-loop containing nucleotide triphosphate hydrolases"/>
    <property type="match status" value="1"/>
</dbReference>
<evidence type="ECO:0000259" key="10">
    <source>
        <dbReference type="Pfam" id="PF24883"/>
    </source>
</evidence>
<evidence type="ECO:0000256" key="1">
    <source>
        <dbReference type="ARBA" id="ARBA00007345"/>
    </source>
</evidence>
<feature type="domain" description="Nephrocystin 3-like N-terminal" evidence="10">
    <location>
        <begin position="99"/>
        <end position="250"/>
    </location>
</feature>
<reference evidence="11" key="1">
    <citation type="submission" date="2020-05" db="EMBL/GenBank/DDBJ databases">
        <title>Mycena genomes resolve the evolution of fungal bioluminescence.</title>
        <authorList>
            <person name="Tsai I.J."/>
        </authorList>
    </citation>
    <scope>NUCLEOTIDE SEQUENCE</scope>
    <source>
        <strain evidence="11">CCC161011</strain>
    </source>
</reference>
<dbReference type="PROSITE" id="PS50088">
    <property type="entry name" value="ANK_REPEAT"/>
    <property type="match status" value="10"/>
</dbReference>
<dbReference type="SUPFAM" id="SSF54570">
    <property type="entry name" value="Ribosomal protein S19"/>
    <property type="match status" value="1"/>
</dbReference>
<dbReference type="Gene3D" id="3.30.860.10">
    <property type="entry name" value="30s Ribosomal Protein S19, Chain A"/>
    <property type="match status" value="1"/>
</dbReference>
<feature type="repeat" description="ANK" evidence="6">
    <location>
        <begin position="795"/>
        <end position="827"/>
    </location>
</feature>
<dbReference type="SMART" id="SM00248">
    <property type="entry name" value="ANK"/>
    <property type="match status" value="11"/>
</dbReference>
<feature type="repeat" description="ANK" evidence="6">
    <location>
        <begin position="861"/>
        <end position="893"/>
    </location>
</feature>
<feature type="domain" description="GPI inositol-deacylase winged helix" evidence="8">
    <location>
        <begin position="293"/>
        <end position="367"/>
    </location>
</feature>
<dbReference type="PROSITE" id="PS00323">
    <property type="entry name" value="RIBOSOMAL_S19"/>
    <property type="match status" value="1"/>
</dbReference>
<feature type="repeat" description="ANK" evidence="6">
    <location>
        <begin position="630"/>
        <end position="662"/>
    </location>
</feature>
<sequence>MAETLGTVAAILQLVDLALKSLRYAKDFLDAPAERGKLFIEMESVKTLLEELRIPSSVVNAVRQQRDPHDAKREKIIEWMSPLNFYQRQADIFSNLHPGTGEWLLANDLFKLWESNSDQILLCHGMPGAGKTVLASLVTKHLEDRASIDNIGVACIYLNHKETETQSLPNLLGSVWKQLICGQSIPSAVNDLYEYHCERHTKPSVDELREVVTLAVAQYSKVYLIIDALDEHPEHKRNALLEFLLAKFHLESLTSKHTVKAVREALECLPKNLKLVYDEMMGRIDHQNDEDAHLAHRVLAWVANAKRPLSVAELREALAIEPGAATLDADNFLDLDIILSVCAGLVITDGTESVLRLIHYTAQQYLDSIQTIRFPSAQADITSTCLTYLSFREFWNLPQDWEGKERLIIDHPFLLYTQYCLVHAAGQPELVLKNRIIEFLEHASRWRKFWQNWSDVAPWKYPGWPLQGHLHWSSTLWLSAAFNLCAIATGLTEEILQGREEEILNGALYVASYFGHLQMVQLLMGRGVQVNVELEERLPSLCPAWYQGTRAVPLLLEADAEPNTSRRFVTALQAASFGGHKLVVQRLIDKGVDVNGQGRQGLLVASLAGHEAVVQILIKNGADVNSKWGSYGTALQAASQAGHKAIVRMLLEHGADANMQGGQYGTALQAASQDGLESVVQTLIENGADVNIQGGYYGTALQAASQSGHAATVRLLLENGADVNIQGGFYGTALQAASHSGHAAIVRMLLENGADANMQGGQYETALQAASMLGHATIVQMLLENGADVNIQGGQYETALQAASMLGHATIVQMLLENGADVNMQGRHYGTPLQAASSGGHQVVVQMLVEKGAAVNAGGRHHRTALEKAMSQGHESVVNFLVENGADISVLLESRNQKTLHRALRMVATPEQILEARTRILNEWGRGLTLEEHLARDASQELLDCSRDGRFITWVLAPRQDPQTLDFKCACETFKRTGLIVDPAKNSGAEPVTCYGIASVFTPPENRGHGFARHMMRLLHWVIADESLLPYAEFPAVWGVPPPKVDGTRNGRFSGLWSDVGEFYHSCGPVPGEGQGWISRGTATAAWEVDASTVATPTSDWTWLDDTGVSKLWEEDAENIRSDMEKSKHPGISFSYLPTQGVASFQHRRLDIFLQRLPVPPQTWGVASPDHSTYATWMIDPRPPSPRKLTVTRIRAHPQSFGELVGKILEVARKYDVKHVEMWNLPSELENLARELGATTYSRKEHSLSAFKWYGKESEAEVSWAFNERFSSNLGVPRGRVRAIPLLLRIDIYEVSSSGPYFVAFPNLREALESHIPVKTQARACTILPTFVGITFLVHNGRDYNPVRVTQDMVGHKLGEFSPTKKRFTWK</sequence>
<evidence type="ECO:0000256" key="4">
    <source>
        <dbReference type="ARBA" id="ARBA00023043"/>
    </source>
</evidence>
<keyword evidence="2" id="KW-0677">Repeat</keyword>
<feature type="repeat" description="ANK" evidence="6">
    <location>
        <begin position="696"/>
        <end position="728"/>
    </location>
</feature>
<dbReference type="GO" id="GO:0003723">
    <property type="term" value="F:RNA binding"/>
    <property type="evidence" value="ECO:0007669"/>
    <property type="project" value="InterPro"/>
</dbReference>
<dbReference type="Pfam" id="PF22998">
    <property type="entry name" value="GNAT_LYC1-like"/>
    <property type="match status" value="1"/>
</dbReference>
<dbReference type="PROSITE" id="PS50297">
    <property type="entry name" value="ANK_REP_REGION"/>
    <property type="match status" value="9"/>
</dbReference>
<dbReference type="EMBL" id="JACAZI010000019">
    <property type="protein sequence ID" value="KAF7340185.1"/>
    <property type="molecule type" value="Genomic_DNA"/>
</dbReference>
<dbReference type="InterPro" id="IPR020934">
    <property type="entry name" value="Ribosomal_uS19_CS"/>
</dbReference>
<dbReference type="PANTHER" id="PTHR24171:SF8">
    <property type="entry name" value="BRCA1-ASSOCIATED RING DOMAIN PROTEIN 1"/>
    <property type="match status" value="1"/>
</dbReference>
<accession>A0A8H6XEY6</accession>
<evidence type="ECO:0000256" key="7">
    <source>
        <dbReference type="RuleBase" id="RU003485"/>
    </source>
</evidence>
<keyword evidence="3 7" id="KW-0689">Ribosomal protein</keyword>
<gene>
    <name evidence="11" type="ORF">MVEN_01937100</name>
</gene>
<dbReference type="SUPFAM" id="SSF52540">
    <property type="entry name" value="P-loop containing nucleoside triphosphate hydrolases"/>
    <property type="match status" value="1"/>
</dbReference>
<feature type="repeat" description="ANK" evidence="6">
    <location>
        <begin position="762"/>
        <end position="794"/>
    </location>
</feature>
<dbReference type="InterPro" id="IPR023575">
    <property type="entry name" value="Ribosomal_uS19_SF"/>
</dbReference>
<protein>
    <recommendedName>
        <fullName evidence="13">Ankyrin repeat protein</fullName>
    </recommendedName>
</protein>
<feature type="repeat" description="ANK" evidence="6">
    <location>
        <begin position="828"/>
        <end position="860"/>
    </location>
</feature>
<dbReference type="InterPro" id="IPR054471">
    <property type="entry name" value="GPIID_WHD"/>
</dbReference>
<keyword evidence="5 7" id="KW-0687">Ribonucleoprotein</keyword>
<dbReference type="HAMAP" id="MF_00531">
    <property type="entry name" value="Ribosomal_uS19"/>
    <property type="match status" value="1"/>
</dbReference>
<dbReference type="PRINTS" id="PR00975">
    <property type="entry name" value="RIBOSOMALS19"/>
</dbReference>
<dbReference type="InterPro" id="IPR056884">
    <property type="entry name" value="NPHP3-like_N"/>
</dbReference>
<dbReference type="InterPro" id="IPR002222">
    <property type="entry name" value="Ribosomal_uS19"/>
</dbReference>
<feature type="repeat" description="ANK" evidence="6">
    <location>
        <begin position="567"/>
        <end position="599"/>
    </location>
</feature>
<keyword evidence="12" id="KW-1185">Reference proteome</keyword>
<dbReference type="Pfam" id="PF00203">
    <property type="entry name" value="Ribosomal_S19"/>
    <property type="match status" value="1"/>
</dbReference>
<dbReference type="SUPFAM" id="SSF48403">
    <property type="entry name" value="Ankyrin repeat"/>
    <property type="match status" value="1"/>
</dbReference>
<organism evidence="11 12">
    <name type="scientific">Mycena venus</name>
    <dbReference type="NCBI Taxonomy" id="2733690"/>
    <lineage>
        <taxon>Eukaryota</taxon>
        <taxon>Fungi</taxon>
        <taxon>Dikarya</taxon>
        <taxon>Basidiomycota</taxon>
        <taxon>Agaricomycotina</taxon>
        <taxon>Agaricomycetes</taxon>
        <taxon>Agaricomycetidae</taxon>
        <taxon>Agaricales</taxon>
        <taxon>Marasmiineae</taxon>
        <taxon>Mycenaceae</taxon>
        <taxon>Mycena</taxon>
    </lineage>
</organism>
<feature type="repeat" description="ANK" evidence="6">
    <location>
        <begin position="663"/>
        <end position="695"/>
    </location>
</feature>
<proteinExistence type="inferred from homology"/>
<dbReference type="GO" id="GO:0006412">
    <property type="term" value="P:translation"/>
    <property type="evidence" value="ECO:0007669"/>
    <property type="project" value="InterPro"/>
</dbReference>
<dbReference type="GO" id="GO:0005840">
    <property type="term" value="C:ribosome"/>
    <property type="evidence" value="ECO:0007669"/>
    <property type="project" value="UniProtKB-KW"/>
</dbReference>
<comment type="similarity">
    <text evidence="1 7">Belongs to the universal ribosomal protein uS19 family.</text>
</comment>
<evidence type="ECO:0000256" key="5">
    <source>
        <dbReference type="ARBA" id="ARBA00023274"/>
    </source>
</evidence>
<dbReference type="GO" id="GO:0003735">
    <property type="term" value="F:structural constituent of ribosome"/>
    <property type="evidence" value="ECO:0007669"/>
    <property type="project" value="InterPro"/>
</dbReference>
<dbReference type="InterPro" id="IPR055100">
    <property type="entry name" value="GNAT_LYC1-like"/>
</dbReference>
<dbReference type="Gene3D" id="1.25.40.20">
    <property type="entry name" value="Ankyrin repeat-containing domain"/>
    <property type="match status" value="2"/>
</dbReference>
<evidence type="ECO:0000256" key="2">
    <source>
        <dbReference type="ARBA" id="ARBA00022737"/>
    </source>
</evidence>
<dbReference type="Pfam" id="PF00023">
    <property type="entry name" value="Ank"/>
    <property type="match status" value="2"/>
</dbReference>
<evidence type="ECO:0000259" key="9">
    <source>
        <dbReference type="Pfam" id="PF22998"/>
    </source>
</evidence>
<evidence type="ECO:0000313" key="11">
    <source>
        <dbReference type="EMBL" id="KAF7340185.1"/>
    </source>
</evidence>
<comment type="caution">
    <text evidence="11">The sequence shown here is derived from an EMBL/GenBank/DDBJ whole genome shotgun (WGS) entry which is preliminary data.</text>
</comment>
<dbReference type="GO" id="GO:1990904">
    <property type="term" value="C:ribonucleoprotein complex"/>
    <property type="evidence" value="ECO:0007669"/>
    <property type="project" value="UniProtKB-KW"/>
</dbReference>
<evidence type="ECO:0000256" key="3">
    <source>
        <dbReference type="ARBA" id="ARBA00022980"/>
    </source>
</evidence>
<feature type="repeat" description="ANK" evidence="6">
    <location>
        <begin position="732"/>
        <end position="761"/>
    </location>
</feature>
<dbReference type="Pfam" id="PF22939">
    <property type="entry name" value="WHD_GPIID"/>
    <property type="match status" value="1"/>
</dbReference>
<feature type="domain" description="LYC1 C-terminal" evidence="9">
    <location>
        <begin position="1091"/>
        <end position="1271"/>
    </location>
</feature>
<evidence type="ECO:0000259" key="8">
    <source>
        <dbReference type="Pfam" id="PF22939"/>
    </source>
</evidence>
<dbReference type="GO" id="GO:0004842">
    <property type="term" value="F:ubiquitin-protein transferase activity"/>
    <property type="evidence" value="ECO:0007669"/>
    <property type="project" value="TreeGrafter"/>
</dbReference>
<dbReference type="GO" id="GO:0085020">
    <property type="term" value="P:protein K6-linked ubiquitination"/>
    <property type="evidence" value="ECO:0007669"/>
    <property type="project" value="TreeGrafter"/>
</dbReference>
<dbReference type="InterPro" id="IPR002110">
    <property type="entry name" value="Ankyrin_rpt"/>
</dbReference>
<dbReference type="OrthoDB" id="2020070at2759"/>